<protein>
    <recommendedName>
        <fullName evidence="3 10">Arginase</fullName>
        <ecNumber evidence="2 10">3.5.3.1</ecNumber>
    </recommendedName>
</protein>
<dbReference type="InterPro" id="IPR014033">
    <property type="entry name" value="Arginase"/>
</dbReference>
<evidence type="ECO:0000256" key="4">
    <source>
        <dbReference type="ARBA" id="ARBA00022503"/>
    </source>
</evidence>
<dbReference type="CDD" id="cd09989">
    <property type="entry name" value="Arginase"/>
    <property type="match status" value="1"/>
</dbReference>
<comment type="catalytic activity">
    <reaction evidence="10">
        <text>L-arginine + H2O = urea + L-ornithine</text>
        <dbReference type="Rhea" id="RHEA:20569"/>
        <dbReference type="ChEBI" id="CHEBI:15377"/>
        <dbReference type="ChEBI" id="CHEBI:16199"/>
        <dbReference type="ChEBI" id="CHEBI:32682"/>
        <dbReference type="ChEBI" id="CHEBI:46911"/>
        <dbReference type="EC" id="3.5.3.1"/>
    </reaction>
</comment>
<dbReference type="InterPro" id="IPR023696">
    <property type="entry name" value="Ureohydrolase_dom_sf"/>
</dbReference>
<organism evidence="11 12">
    <name type="scientific">Cryptococcus amylolentus CBS 6039</name>
    <dbReference type="NCBI Taxonomy" id="1295533"/>
    <lineage>
        <taxon>Eukaryota</taxon>
        <taxon>Fungi</taxon>
        <taxon>Dikarya</taxon>
        <taxon>Basidiomycota</taxon>
        <taxon>Agaricomycotina</taxon>
        <taxon>Tremellomycetes</taxon>
        <taxon>Tremellales</taxon>
        <taxon>Cryptococcaceae</taxon>
        <taxon>Cryptococcus</taxon>
    </lineage>
</organism>
<dbReference type="AlphaFoldDB" id="A0A1E3HK37"/>
<reference evidence="11 12" key="1">
    <citation type="submission" date="2016-06" db="EMBL/GenBank/DDBJ databases">
        <title>Evolution of pathogenesis and genome organization in the Tremellales.</title>
        <authorList>
            <person name="Cuomo C."/>
            <person name="Litvintseva A."/>
            <person name="Heitman J."/>
            <person name="Chen Y."/>
            <person name="Sun S."/>
            <person name="Springer D."/>
            <person name="Dromer F."/>
            <person name="Young S."/>
            <person name="Zeng Q."/>
            <person name="Chapman S."/>
            <person name="Gujja S."/>
            <person name="Saif S."/>
            <person name="Birren B."/>
        </authorList>
    </citation>
    <scope>NUCLEOTIDE SEQUENCE [LARGE SCALE GENOMIC DNA]</scope>
    <source>
        <strain evidence="11 12">CBS 6039</strain>
    </source>
</reference>
<dbReference type="GO" id="GO:0006525">
    <property type="term" value="P:arginine metabolic process"/>
    <property type="evidence" value="ECO:0007669"/>
    <property type="project" value="UniProtKB-KW"/>
</dbReference>
<evidence type="ECO:0000256" key="3">
    <source>
        <dbReference type="ARBA" id="ARBA00018123"/>
    </source>
</evidence>
<dbReference type="RefSeq" id="XP_018992077.1">
    <property type="nucleotide sequence ID" value="XM_019139586.1"/>
</dbReference>
<evidence type="ECO:0000256" key="2">
    <source>
        <dbReference type="ARBA" id="ARBA00012168"/>
    </source>
</evidence>
<dbReference type="PRINTS" id="PR00116">
    <property type="entry name" value="ARGINASE"/>
</dbReference>
<evidence type="ECO:0000256" key="9">
    <source>
        <dbReference type="RuleBase" id="RU003684"/>
    </source>
</evidence>
<comment type="cofactor">
    <cofactor evidence="10">
        <name>Mn(2+)</name>
        <dbReference type="ChEBI" id="CHEBI:29035"/>
    </cofactor>
    <text evidence="10">Binds 2 manganese ions per subunit.</text>
</comment>
<evidence type="ECO:0000256" key="5">
    <source>
        <dbReference type="ARBA" id="ARBA00022723"/>
    </source>
</evidence>
<keyword evidence="5 10" id="KW-0479">Metal-binding</keyword>
<comment type="similarity">
    <text evidence="8 9">Belongs to the arginase family.</text>
</comment>
<dbReference type="PANTHER" id="PTHR43782:SF3">
    <property type="entry name" value="ARGINASE"/>
    <property type="match status" value="1"/>
</dbReference>
<dbReference type="EC" id="3.5.3.1" evidence="2 10"/>
<dbReference type="GO" id="GO:0000050">
    <property type="term" value="P:urea cycle"/>
    <property type="evidence" value="ECO:0007669"/>
    <property type="project" value="UniProtKB-UniPathway"/>
</dbReference>
<dbReference type="EMBL" id="AWGJ01000008">
    <property type="protein sequence ID" value="ODN76703.1"/>
    <property type="molecule type" value="Genomic_DNA"/>
</dbReference>
<evidence type="ECO:0000256" key="7">
    <source>
        <dbReference type="ARBA" id="ARBA00023211"/>
    </source>
</evidence>
<name>A0A1E3HK37_9TREE</name>
<dbReference type="NCBIfam" id="TIGR01229">
    <property type="entry name" value="rocF_arginase"/>
    <property type="match status" value="1"/>
</dbReference>
<keyword evidence="12" id="KW-1185">Reference proteome</keyword>
<dbReference type="FunFam" id="3.40.800.10:FF:000009">
    <property type="entry name" value="Arginase"/>
    <property type="match status" value="1"/>
</dbReference>
<keyword evidence="7 10" id="KW-0464">Manganese</keyword>
<dbReference type="STRING" id="1295533.A0A1E3HK37"/>
<dbReference type="InterPro" id="IPR006035">
    <property type="entry name" value="Ureohydrolase"/>
</dbReference>
<sequence>MLARSSPLLRQSLAGPLRPSRLALPLHRTLHSSSPAAEYKVTAKPAEDSTFRTPNYDYKFLNKPATATLVGCPFSGGQRRAGVDLAPNKLISAGIIDQLTGLGWHVNYESQDTFLDIPYNPLPSSSTAATGTEAAPSLSGERMVQRLPDPDIGIMKRPRLVSAVNEKVAKAVGDIAGRKELPVTLGGDHSLAMGTIAGTKSQYPDAGVIWVDAHADINTPLTTESGNLHGCPVSFLMGLEGCDVEPFNKWLKPCLKPKDIVYIGLRDIDNGEKAILKKHGIKAYTMHHVDKYGIGKVMELALQHINPTGERPIHLSFDVDALDPTVAPSTGTPVRGGLSFREGHYITEVVAETGCLVAVDIMEVNPSLLDPKSVEMTVAAGCSLARAALGESLL</sequence>
<dbReference type="GeneID" id="30156646"/>
<dbReference type="UniPathway" id="UPA00158">
    <property type="reaction ID" value="UER00270"/>
</dbReference>
<proteinExistence type="inferred from homology"/>
<dbReference type="PROSITE" id="PS01053">
    <property type="entry name" value="ARGINASE_1"/>
    <property type="match status" value="1"/>
</dbReference>
<evidence type="ECO:0000313" key="11">
    <source>
        <dbReference type="EMBL" id="ODN76703.1"/>
    </source>
</evidence>
<evidence type="ECO:0000313" key="12">
    <source>
        <dbReference type="Proteomes" id="UP000094065"/>
    </source>
</evidence>
<dbReference type="InterPro" id="IPR020855">
    <property type="entry name" value="Ureohydrolase_Mn_BS"/>
</dbReference>
<dbReference type="GO" id="GO:0005634">
    <property type="term" value="C:nucleus"/>
    <property type="evidence" value="ECO:0007669"/>
    <property type="project" value="TreeGrafter"/>
</dbReference>
<comment type="caution">
    <text evidence="11">The sequence shown here is derived from an EMBL/GenBank/DDBJ whole genome shotgun (WGS) entry which is preliminary data.</text>
</comment>
<evidence type="ECO:0000256" key="1">
    <source>
        <dbReference type="ARBA" id="ARBA00005098"/>
    </source>
</evidence>
<keyword evidence="4 10" id="KW-0056">Arginine metabolism</keyword>
<evidence type="ECO:0000256" key="6">
    <source>
        <dbReference type="ARBA" id="ARBA00022801"/>
    </source>
</evidence>
<dbReference type="Gene3D" id="3.40.800.10">
    <property type="entry name" value="Ureohydrolase domain"/>
    <property type="match status" value="1"/>
</dbReference>
<comment type="pathway">
    <text evidence="1">Nitrogen metabolism; urea cycle; L-ornithine and urea from L-arginine: step 1/1.</text>
</comment>
<gene>
    <name evidence="11" type="ORF">L202_05337</name>
</gene>
<dbReference type="Pfam" id="PF00491">
    <property type="entry name" value="Arginase"/>
    <property type="match status" value="1"/>
</dbReference>
<accession>A0A1E3HK37</accession>
<dbReference type="GO" id="GO:0030145">
    <property type="term" value="F:manganese ion binding"/>
    <property type="evidence" value="ECO:0007669"/>
    <property type="project" value="TreeGrafter"/>
</dbReference>
<evidence type="ECO:0000256" key="8">
    <source>
        <dbReference type="PROSITE-ProRule" id="PRU00742"/>
    </source>
</evidence>
<dbReference type="OrthoDB" id="9992747at2759"/>
<dbReference type="PANTHER" id="PTHR43782">
    <property type="entry name" value="ARGINASE"/>
    <property type="match status" value="1"/>
</dbReference>
<dbReference type="Proteomes" id="UP000094065">
    <property type="component" value="Unassembled WGS sequence"/>
</dbReference>
<dbReference type="SUPFAM" id="SSF52768">
    <property type="entry name" value="Arginase/deacetylase"/>
    <property type="match status" value="1"/>
</dbReference>
<dbReference type="GO" id="GO:0004053">
    <property type="term" value="F:arginase activity"/>
    <property type="evidence" value="ECO:0007669"/>
    <property type="project" value="UniProtKB-EC"/>
</dbReference>
<dbReference type="PROSITE" id="PS51409">
    <property type="entry name" value="ARGINASE_2"/>
    <property type="match status" value="1"/>
</dbReference>
<dbReference type="GO" id="GO:0005829">
    <property type="term" value="C:cytosol"/>
    <property type="evidence" value="ECO:0007669"/>
    <property type="project" value="TreeGrafter"/>
</dbReference>
<keyword evidence="6 9" id="KW-0378">Hydrolase</keyword>
<evidence type="ECO:0000256" key="10">
    <source>
        <dbReference type="RuleBase" id="RU361159"/>
    </source>
</evidence>